<dbReference type="RefSeq" id="WP_340329173.1">
    <property type="nucleotide sequence ID" value="NZ_JAZHOF010000003.1"/>
</dbReference>
<gene>
    <name evidence="2" type="ORF">V3328_08315</name>
</gene>
<keyword evidence="3" id="KW-1185">Reference proteome</keyword>
<evidence type="ECO:0000256" key="1">
    <source>
        <dbReference type="SAM" id="SignalP"/>
    </source>
</evidence>
<accession>A0AAW9RH07</accession>
<dbReference type="EMBL" id="JAZHOF010000003">
    <property type="protein sequence ID" value="MEJ8571472.1"/>
    <property type="molecule type" value="Genomic_DNA"/>
</dbReference>
<evidence type="ECO:0000313" key="2">
    <source>
        <dbReference type="EMBL" id="MEJ8571472.1"/>
    </source>
</evidence>
<feature type="chain" id="PRO_5043970536" evidence="1">
    <location>
        <begin position="29"/>
        <end position="163"/>
    </location>
</feature>
<dbReference type="AlphaFoldDB" id="A0AAW9RH07"/>
<feature type="signal peptide" evidence="1">
    <location>
        <begin position="1"/>
        <end position="28"/>
    </location>
</feature>
<protein>
    <submittedName>
        <fullName evidence="2">Uncharacterized protein</fullName>
    </submittedName>
</protein>
<name>A0AAW9RH07_9HYPH</name>
<organism evidence="2 3">
    <name type="scientific">Microbaculum marinum</name>
    <dbReference type="NCBI Taxonomy" id="1764581"/>
    <lineage>
        <taxon>Bacteria</taxon>
        <taxon>Pseudomonadati</taxon>
        <taxon>Pseudomonadota</taxon>
        <taxon>Alphaproteobacteria</taxon>
        <taxon>Hyphomicrobiales</taxon>
        <taxon>Tepidamorphaceae</taxon>
        <taxon>Microbaculum</taxon>
    </lineage>
</organism>
<reference evidence="2 3" key="1">
    <citation type="submission" date="2024-02" db="EMBL/GenBank/DDBJ databases">
        <title>Genome analysis and characterization of Microbaculum marinisediminis sp. nov., isolated from marine sediment.</title>
        <authorList>
            <person name="Du Z.-J."/>
            <person name="Ye Y.-Q."/>
            <person name="Zhang Z.-R."/>
            <person name="Yuan S.-M."/>
            <person name="Zhang X.-Y."/>
        </authorList>
    </citation>
    <scope>NUCLEOTIDE SEQUENCE [LARGE SCALE GENOMIC DNA]</scope>
    <source>
        <strain evidence="2 3">SDUM1044001</strain>
    </source>
</reference>
<sequence length="163" mass="18012">MNFIGSARFGLSAAIGGLAMIAASASMASAETVEYRGVAKLYKFSQACLEDGYKSTEKANFRYRPPNVGDNGPATRFAFHFSYWATGFIKMDGDIGDSFVPVIGQGFSTNYSDYGYQPEVRFTQHAPSKVKPKSKRVKLRGDIQGFSYLPDCSVKFRVNAKRR</sequence>
<comment type="caution">
    <text evidence="2">The sequence shown here is derived from an EMBL/GenBank/DDBJ whole genome shotgun (WGS) entry which is preliminary data.</text>
</comment>
<proteinExistence type="predicted"/>
<dbReference type="Proteomes" id="UP001378188">
    <property type="component" value="Unassembled WGS sequence"/>
</dbReference>
<evidence type="ECO:0000313" key="3">
    <source>
        <dbReference type="Proteomes" id="UP001378188"/>
    </source>
</evidence>
<keyword evidence="1" id="KW-0732">Signal</keyword>